<keyword evidence="4" id="KW-1185">Reference proteome</keyword>
<organism evidence="3 4">
    <name type="scientific">Solicola gregarius</name>
    <dbReference type="NCBI Taxonomy" id="2908642"/>
    <lineage>
        <taxon>Bacteria</taxon>
        <taxon>Bacillati</taxon>
        <taxon>Actinomycetota</taxon>
        <taxon>Actinomycetes</taxon>
        <taxon>Propionibacteriales</taxon>
        <taxon>Nocardioidaceae</taxon>
        <taxon>Solicola</taxon>
    </lineage>
</organism>
<evidence type="ECO:0000256" key="1">
    <source>
        <dbReference type="ARBA" id="ARBA00006525"/>
    </source>
</evidence>
<dbReference type="KEGG" id="sgrg:L0C25_18030"/>
<dbReference type="Proteomes" id="UP001164390">
    <property type="component" value="Chromosome"/>
</dbReference>
<dbReference type="PANTHER" id="PTHR43022">
    <property type="entry name" value="PROTEIN SMF"/>
    <property type="match status" value="1"/>
</dbReference>
<dbReference type="PANTHER" id="PTHR43022:SF1">
    <property type="entry name" value="PROTEIN SMF"/>
    <property type="match status" value="1"/>
</dbReference>
<dbReference type="Gene3D" id="3.40.50.450">
    <property type="match status" value="1"/>
</dbReference>
<reference evidence="3" key="1">
    <citation type="submission" date="2022-01" db="EMBL/GenBank/DDBJ databases">
        <title>Nocardioidaceae gen. sp. A5X3R13.</title>
        <authorList>
            <person name="Lopez Marin M.A."/>
            <person name="Uhlik O."/>
        </authorList>
    </citation>
    <scope>NUCLEOTIDE SEQUENCE</scope>
    <source>
        <strain evidence="3">A5X3R13</strain>
    </source>
</reference>
<feature type="domain" description="Smf/DprA SLOG" evidence="2">
    <location>
        <begin position="93"/>
        <end position="310"/>
    </location>
</feature>
<dbReference type="InterPro" id="IPR003488">
    <property type="entry name" value="DprA"/>
</dbReference>
<dbReference type="EMBL" id="CP094970">
    <property type="protein sequence ID" value="UYM04417.1"/>
    <property type="molecule type" value="Genomic_DNA"/>
</dbReference>
<dbReference type="NCBIfam" id="TIGR00732">
    <property type="entry name" value="dprA"/>
    <property type="match status" value="1"/>
</dbReference>
<dbReference type="Pfam" id="PF02481">
    <property type="entry name" value="DNA_processg_A"/>
    <property type="match status" value="1"/>
</dbReference>
<name>A0AA46TFJ9_9ACTN</name>
<evidence type="ECO:0000313" key="3">
    <source>
        <dbReference type="EMBL" id="UYM04417.1"/>
    </source>
</evidence>
<dbReference type="SUPFAM" id="SSF102405">
    <property type="entry name" value="MCP/YpsA-like"/>
    <property type="match status" value="1"/>
</dbReference>
<evidence type="ECO:0000313" key="4">
    <source>
        <dbReference type="Proteomes" id="UP001164390"/>
    </source>
</evidence>
<dbReference type="GO" id="GO:0009294">
    <property type="term" value="P:DNA-mediated transformation"/>
    <property type="evidence" value="ECO:0007669"/>
    <property type="project" value="InterPro"/>
</dbReference>
<gene>
    <name evidence="3" type="primary">dprA</name>
    <name evidence="3" type="ORF">L0C25_18030</name>
</gene>
<dbReference type="RefSeq" id="WP_271633122.1">
    <property type="nucleotide sequence ID" value="NZ_CP094970.1"/>
</dbReference>
<accession>A0AA46TFJ9</accession>
<dbReference type="AlphaFoldDB" id="A0AA46TFJ9"/>
<evidence type="ECO:0000259" key="2">
    <source>
        <dbReference type="Pfam" id="PF02481"/>
    </source>
</evidence>
<protein>
    <submittedName>
        <fullName evidence="3">DNA-processing protein DprA</fullName>
    </submittedName>
</protein>
<comment type="similarity">
    <text evidence="1">Belongs to the DprA/Smf family.</text>
</comment>
<sequence>MSATDAGQREEWRGLEVTERMRLSLIVEPGDLRVREALDRYGAAALLAACVGGDPLDEGVPKPSWVRRATELDRLTQSALDAAERTGLRWVQPGDAEWPSGLAVLDNAEPLSSVGGAPLGLWARGPLDLADGVARSVAIVGARNATTYGNQAAGDLAAEVAVEDHTVISGGAFGIDVAAHRGALAVRKPTICVLACGADVAYPRAHGNILARIADGGLVLSEQAPGETPTRGRFLTRNRIIAALAQGTVVVEAARRSGALNTVNWAQRCGRVAMGVPGPVTSRASVGVHDALRSGGAVLVTRSAEVLEAIGAIGSVDATLPWVAPTGTDRLSVSALRIFERVPAAASATTDAIASAVPCRPEEVRLALGALSAAGFVVAEGDGWRALRPERRADLS</sequence>
<dbReference type="InterPro" id="IPR057666">
    <property type="entry name" value="DrpA_SLOG"/>
</dbReference>
<proteinExistence type="inferred from homology"/>